<dbReference type="Proteomes" id="UP000003113">
    <property type="component" value="Unassembled WGS sequence"/>
</dbReference>
<reference evidence="1 2" key="1">
    <citation type="journal article" date="2012" name="J. Bacteriol.">
        <title>Genome sequence of the highly efficient arsenite-oxidizing bacterium Achromobacter arsenitoxydans SY8.</title>
        <authorList>
            <person name="Li X."/>
            <person name="Hu Y."/>
            <person name="Gong J."/>
            <person name="Lin Y."/>
            <person name="Johnstone L."/>
            <person name="Rensing C."/>
            <person name="Wang G."/>
        </authorList>
    </citation>
    <scope>NUCLEOTIDE SEQUENCE [LARGE SCALE GENOMIC DNA]</scope>
    <source>
        <strain evidence="1 2">SY8</strain>
    </source>
</reference>
<name>H0FE13_9BURK</name>
<evidence type="ECO:0000313" key="1">
    <source>
        <dbReference type="EMBL" id="EHK63535.1"/>
    </source>
</evidence>
<keyword evidence="2" id="KW-1185">Reference proteome</keyword>
<proteinExistence type="predicted"/>
<dbReference type="EMBL" id="AGUF01000079">
    <property type="protein sequence ID" value="EHK63535.1"/>
    <property type="molecule type" value="Genomic_DNA"/>
</dbReference>
<accession>H0FE13</accession>
<gene>
    <name evidence="1" type="ORF">KYC_25117</name>
</gene>
<evidence type="ECO:0000313" key="2">
    <source>
        <dbReference type="Proteomes" id="UP000003113"/>
    </source>
</evidence>
<protein>
    <submittedName>
        <fullName evidence="1">Uncharacterized protein</fullName>
    </submittedName>
</protein>
<sequence length="63" mass="6645">MNTSQLLRRVLDHAVPNPTGDCNACERMGFPILPLRAAYAPSPLALGKRAVAGAGGLEAVQMR</sequence>
<dbReference type="AlphaFoldDB" id="H0FE13"/>
<comment type="caution">
    <text evidence="1">The sequence shown here is derived from an EMBL/GenBank/DDBJ whole genome shotgun (WGS) entry which is preliminary data.</text>
</comment>
<dbReference type="STRING" id="477184.KYC_25117"/>
<dbReference type="RefSeq" id="WP_008167617.1">
    <property type="nucleotide sequence ID" value="NZ_AGUF01000079.1"/>
</dbReference>
<organism evidence="1 2">
    <name type="scientific">Achromobacter arsenitoxydans SY8</name>
    <dbReference type="NCBI Taxonomy" id="477184"/>
    <lineage>
        <taxon>Bacteria</taxon>
        <taxon>Pseudomonadati</taxon>
        <taxon>Pseudomonadota</taxon>
        <taxon>Betaproteobacteria</taxon>
        <taxon>Burkholderiales</taxon>
        <taxon>Alcaligenaceae</taxon>
        <taxon>Achromobacter</taxon>
    </lineage>
</organism>
<feature type="non-terminal residue" evidence="1">
    <location>
        <position position="63"/>
    </location>
</feature>